<keyword evidence="2" id="KW-1185">Reference proteome</keyword>
<dbReference type="KEGG" id="tos:Theos_1708"/>
<dbReference type="SUPFAM" id="SSF53474">
    <property type="entry name" value="alpha/beta-Hydrolases"/>
    <property type="match status" value="1"/>
</dbReference>
<accession>K7R725</accession>
<dbReference type="PATRIC" id="fig|751945.3.peg.1679"/>
<dbReference type="Proteomes" id="UP000000211">
    <property type="component" value="Chromosome"/>
</dbReference>
<dbReference type="InterPro" id="IPR029058">
    <property type="entry name" value="AB_hydrolase_fold"/>
</dbReference>
<dbReference type="ESTHER" id="theos-k7r725">
    <property type="family name" value="TTHA1544-like"/>
</dbReference>
<gene>
    <name evidence="1" type="ORF">Theos_1708</name>
</gene>
<dbReference type="STRING" id="751945.Theos_1708"/>
<dbReference type="RefSeq" id="WP_016329908.1">
    <property type="nucleotide sequence ID" value="NC_019386.1"/>
</dbReference>
<dbReference type="AlphaFoldDB" id="K7R725"/>
<dbReference type="Gene3D" id="3.40.50.12270">
    <property type="match status" value="1"/>
</dbReference>
<dbReference type="EMBL" id="CP003249">
    <property type="protein sequence ID" value="AFV76729.1"/>
    <property type="molecule type" value="Genomic_DNA"/>
</dbReference>
<dbReference type="eggNOG" id="COG2267">
    <property type="taxonomic scope" value="Bacteria"/>
</dbReference>
<organism evidence="1 2">
    <name type="scientific">Thermus oshimai JL-2</name>
    <dbReference type="NCBI Taxonomy" id="751945"/>
    <lineage>
        <taxon>Bacteria</taxon>
        <taxon>Thermotogati</taxon>
        <taxon>Deinococcota</taxon>
        <taxon>Deinococci</taxon>
        <taxon>Thermales</taxon>
        <taxon>Thermaceae</taxon>
        <taxon>Thermus</taxon>
    </lineage>
</organism>
<evidence type="ECO:0000313" key="1">
    <source>
        <dbReference type="EMBL" id="AFV76729.1"/>
    </source>
</evidence>
<dbReference type="OrthoDB" id="334507at2"/>
<protein>
    <submittedName>
        <fullName evidence="1">Uncharacterized protein</fullName>
    </submittedName>
</protein>
<sequence>MRRTGYLHLYGLNLVFDRVGRGRPVVLLAEEAGRWPERLPEGFAFYLPDLPGYGRTGGPSMAPEELAEYAAAFAVMLNLGNPPFLLRGVGLLVGPFLEARGFAVCPAEEDLITALSNLCEKG</sequence>
<reference evidence="1 2" key="1">
    <citation type="journal article" date="2013" name="Genome Announc.">
        <title>Whole Genome Sequencing of Thermus oshimai JL-2 and Thermus thermophilus JL-18, Incomplete Denitrifiers from the United States Great Basin.</title>
        <authorList>
            <person name="Murugapiran S.K."/>
            <person name="Huntemann M."/>
            <person name="Wei C.L."/>
            <person name="Han J."/>
            <person name="Detter J.C."/>
            <person name="Han C.S."/>
            <person name="Erkkila T.H."/>
            <person name="Teshima H."/>
            <person name="Chen A."/>
            <person name="Kyrpides N."/>
            <person name="Mavrommatis K."/>
            <person name="Markowitz V."/>
            <person name="Szeto E."/>
            <person name="Ivanova N."/>
            <person name="Pagani I."/>
            <person name="Lam J."/>
            <person name="McDonald A.I."/>
            <person name="Dodsworth J.A."/>
            <person name="Pati A."/>
            <person name="Goodwin L."/>
            <person name="Peters L."/>
            <person name="Pitluck S."/>
            <person name="Woyke T."/>
            <person name="Hedlund B.P."/>
        </authorList>
    </citation>
    <scope>NUCLEOTIDE SEQUENCE</scope>
    <source>
        <strain evidence="1 2">JL-2</strain>
    </source>
</reference>
<evidence type="ECO:0000313" key="2">
    <source>
        <dbReference type="Proteomes" id="UP000000211"/>
    </source>
</evidence>
<name>K7R725_THEOS</name>
<dbReference type="HOGENOM" id="CLU_166215_0_0_0"/>
<proteinExistence type="predicted"/>